<evidence type="ECO:0000313" key="2">
    <source>
        <dbReference type="EMBL" id="SNB51174.1"/>
    </source>
</evidence>
<name>A0A212PW79_9CHLR</name>
<proteinExistence type="predicted"/>
<dbReference type="Proteomes" id="UP000197025">
    <property type="component" value="Unassembled WGS sequence"/>
</dbReference>
<accession>A0A212PW79</accession>
<feature type="region of interest" description="Disordered" evidence="1">
    <location>
        <begin position="1"/>
        <end position="37"/>
    </location>
</feature>
<protein>
    <submittedName>
        <fullName evidence="2">Uncharacterized protein</fullName>
    </submittedName>
</protein>
<keyword evidence="3" id="KW-1185">Reference proteome</keyword>
<gene>
    <name evidence="2" type="ORF">SAMN02746019_00021170</name>
</gene>
<dbReference type="AlphaFoldDB" id="A0A212PW79"/>
<organism evidence="2 3">
    <name type="scientific">Thermoflexus hugenholtzii JAD2</name>
    <dbReference type="NCBI Taxonomy" id="877466"/>
    <lineage>
        <taxon>Bacteria</taxon>
        <taxon>Bacillati</taxon>
        <taxon>Chloroflexota</taxon>
        <taxon>Thermoflexia</taxon>
        <taxon>Thermoflexales</taxon>
        <taxon>Thermoflexaceae</taxon>
        <taxon>Thermoflexus</taxon>
    </lineage>
</organism>
<evidence type="ECO:0000313" key="3">
    <source>
        <dbReference type="Proteomes" id="UP000197025"/>
    </source>
</evidence>
<evidence type="ECO:0000256" key="1">
    <source>
        <dbReference type="SAM" id="MobiDB-lite"/>
    </source>
</evidence>
<feature type="region of interest" description="Disordered" evidence="1">
    <location>
        <begin position="180"/>
        <end position="204"/>
    </location>
</feature>
<dbReference type="EMBL" id="FYEK01000003">
    <property type="protein sequence ID" value="SNB51174.1"/>
    <property type="molecule type" value="Genomic_DNA"/>
</dbReference>
<dbReference type="InParanoid" id="A0A212PW79"/>
<reference evidence="3" key="1">
    <citation type="submission" date="2017-06" db="EMBL/GenBank/DDBJ databases">
        <authorList>
            <person name="Varghese N."/>
            <person name="Submissions S."/>
        </authorList>
    </citation>
    <scope>NUCLEOTIDE SEQUENCE [LARGE SCALE GENOMIC DNA]</scope>
    <source>
        <strain evidence="3">JAD2</strain>
    </source>
</reference>
<sequence>MDSFRDLPESGGRPPKLRHGRLESSTGYGPWPQHPWQGVGKRRQMRICIIGAWRSGRANLCGDGPYEIYGGSFVDRSECRSPCKLSGNGRPLSGGLRPPSRLSLSPTIRTLGHPKGLEQTSRNSIPISASVWTDRGSPTPRPFLSLRRCPISKVPPRPFRQPPNGSTRSCNALILSAHGTGSSGASIPTGASGPESTWSRGHPRSVATGVRTSVTPLDKIHRLLYNLSG</sequence>